<dbReference type="SUPFAM" id="SSF55961">
    <property type="entry name" value="Bet v1-like"/>
    <property type="match status" value="1"/>
</dbReference>
<gene>
    <name evidence="1" type="ORF">D5039_03305</name>
</gene>
<proteinExistence type="predicted"/>
<dbReference type="EMBL" id="QZCW01000001">
    <property type="protein sequence ID" value="MCW5320241.1"/>
    <property type="molecule type" value="Genomic_DNA"/>
</dbReference>
<organism evidence="1 2">
    <name type="scientific">Verminephrobacter aporrectodeae subsp. tuberculatae</name>
    <dbReference type="NCBI Taxonomy" id="1110392"/>
    <lineage>
        <taxon>Bacteria</taxon>
        <taxon>Pseudomonadati</taxon>
        <taxon>Pseudomonadota</taxon>
        <taxon>Betaproteobacteria</taxon>
        <taxon>Burkholderiales</taxon>
        <taxon>Comamonadaceae</taxon>
        <taxon>Verminephrobacter</taxon>
    </lineage>
</organism>
<reference evidence="2" key="1">
    <citation type="submission" date="2023-07" db="EMBL/GenBank/DDBJ databases">
        <title>Verminephrobacter genomes.</title>
        <authorList>
            <person name="Lund M.B."/>
        </authorList>
    </citation>
    <scope>NUCLEOTIDE SEQUENCE [LARGE SCALE GENOMIC DNA]</scope>
    <source>
        <strain evidence="2">AtM5-05</strain>
    </source>
</reference>
<comment type="caution">
    <text evidence="1">The sequence shown here is derived from an EMBL/GenBank/DDBJ whole genome shotgun (WGS) entry which is preliminary data.</text>
</comment>
<dbReference type="CDD" id="cd07822">
    <property type="entry name" value="SRPBCC_4"/>
    <property type="match status" value="1"/>
</dbReference>
<dbReference type="PANTHER" id="PTHR36166">
    <property type="entry name" value="CHROMOSOME 9, WHOLE GENOME SHOTGUN SEQUENCE"/>
    <property type="match status" value="1"/>
</dbReference>
<keyword evidence="2" id="KW-1185">Reference proteome</keyword>
<dbReference type="InterPro" id="IPR019587">
    <property type="entry name" value="Polyketide_cyclase/dehydratase"/>
</dbReference>
<name>A0ABT3KPI4_9BURK</name>
<dbReference type="PANTHER" id="PTHR36166:SF1">
    <property type="entry name" value="SRPBCC DOMAIN-CONTAINING PROTEIN"/>
    <property type="match status" value="1"/>
</dbReference>
<dbReference type="Pfam" id="PF10604">
    <property type="entry name" value="Polyketide_cyc2"/>
    <property type="match status" value="1"/>
</dbReference>
<dbReference type="Gene3D" id="3.30.530.20">
    <property type="match status" value="1"/>
</dbReference>
<dbReference type="RefSeq" id="WP_265281060.1">
    <property type="nucleotide sequence ID" value="NZ_QZCW01000001.1"/>
</dbReference>
<dbReference type="InterPro" id="IPR023393">
    <property type="entry name" value="START-like_dom_sf"/>
</dbReference>
<accession>A0ABT3KPI4</accession>
<evidence type="ECO:0000313" key="1">
    <source>
        <dbReference type="EMBL" id="MCW5320241.1"/>
    </source>
</evidence>
<protein>
    <submittedName>
        <fullName evidence="1">SRPBCC domain-containing protein</fullName>
    </submittedName>
</protein>
<evidence type="ECO:0000313" key="2">
    <source>
        <dbReference type="Proteomes" id="UP001208935"/>
    </source>
</evidence>
<sequence>MAARKETKAVRAMFRQGKMRAHSFHEITPPAAEAGRTHRYGMAPVMTKKITTRIQMDAPVNDVWAVLADFANYPSWNPFIVEISGQCTLGASLRIAVILQPPKRQTFEATLLTLVPAQSLAWRGSWKGSTWLFCGLHQFDLRSLPNARTELTHSEAFSGLLSAPIFHSIRHDTERGFGAMNAALERRLCASPT</sequence>
<dbReference type="Proteomes" id="UP001208935">
    <property type="component" value="Unassembled WGS sequence"/>
</dbReference>